<protein>
    <submittedName>
        <fullName evidence="1">Uncharacterized protein</fullName>
    </submittedName>
</protein>
<accession>A0ACB8FKN7</accession>
<gene>
    <name evidence="1" type="ORF">K3G42_031966</name>
</gene>
<organism evidence="1 2">
    <name type="scientific">Sphaerodactylus townsendi</name>
    <dbReference type="NCBI Taxonomy" id="933632"/>
    <lineage>
        <taxon>Eukaryota</taxon>
        <taxon>Metazoa</taxon>
        <taxon>Chordata</taxon>
        <taxon>Craniata</taxon>
        <taxon>Vertebrata</taxon>
        <taxon>Euteleostomi</taxon>
        <taxon>Lepidosauria</taxon>
        <taxon>Squamata</taxon>
        <taxon>Bifurcata</taxon>
        <taxon>Gekkota</taxon>
        <taxon>Sphaerodactylidae</taxon>
        <taxon>Sphaerodactylus</taxon>
    </lineage>
</organism>
<dbReference type="EMBL" id="CM037617">
    <property type="protein sequence ID" value="KAH8006090.1"/>
    <property type="molecule type" value="Genomic_DNA"/>
</dbReference>
<sequence length="253" mass="28380">MLRGAPLTMEVMRYQFSRSANSSEERVLTHYSEVSLLLEDRPDFPEELQGAKKGMLYLTQYKMIFQHKDKGSTIIRFPLQLLEDCLLEDEPGSKPQCIKGTLTSGRGAVSFKLTFCHGAATECLSMIKDLSEADMLREGRNLQEYPTASIYTYAHPGAPRSALSEKLLLLRSQVPSTRSHCGRPHTLAHRTSPLLILKCKRHPCEGTKDQKSKRAAAIAEGNKSRIKWAGRTKDRPAQKGAVRTRISFKCVNS</sequence>
<evidence type="ECO:0000313" key="1">
    <source>
        <dbReference type="EMBL" id="KAH8006090.1"/>
    </source>
</evidence>
<dbReference type="Proteomes" id="UP000827872">
    <property type="component" value="Linkage Group LG04"/>
</dbReference>
<name>A0ACB8FKN7_9SAUR</name>
<keyword evidence="2" id="KW-1185">Reference proteome</keyword>
<reference evidence="1" key="1">
    <citation type="submission" date="2021-08" db="EMBL/GenBank/DDBJ databases">
        <title>The first chromosome-level gecko genome reveals the dynamic sex chromosomes of Neotropical dwarf geckos (Sphaerodactylidae: Sphaerodactylus).</title>
        <authorList>
            <person name="Pinto B.J."/>
            <person name="Keating S.E."/>
            <person name="Gamble T."/>
        </authorList>
    </citation>
    <scope>NUCLEOTIDE SEQUENCE</scope>
    <source>
        <strain evidence="1">TG3544</strain>
    </source>
</reference>
<proteinExistence type="predicted"/>
<evidence type="ECO:0000313" key="2">
    <source>
        <dbReference type="Proteomes" id="UP000827872"/>
    </source>
</evidence>
<comment type="caution">
    <text evidence="1">The sequence shown here is derived from an EMBL/GenBank/DDBJ whole genome shotgun (WGS) entry which is preliminary data.</text>
</comment>